<keyword evidence="1 4" id="KW-0479">Metal-binding</keyword>
<dbReference type="PROSITE" id="PS00518">
    <property type="entry name" value="ZF_RING_1"/>
    <property type="match status" value="1"/>
</dbReference>
<evidence type="ECO:0000256" key="2">
    <source>
        <dbReference type="ARBA" id="ARBA00022771"/>
    </source>
</evidence>
<feature type="coiled-coil region" evidence="5">
    <location>
        <begin position="289"/>
        <end position="337"/>
    </location>
</feature>
<keyword evidence="10" id="KW-1185">Reference proteome</keyword>
<dbReference type="InterPro" id="IPR001841">
    <property type="entry name" value="Znf_RING"/>
</dbReference>
<dbReference type="GO" id="GO:0031625">
    <property type="term" value="F:ubiquitin protein ligase binding"/>
    <property type="evidence" value="ECO:0007669"/>
    <property type="project" value="TreeGrafter"/>
</dbReference>
<feature type="compositionally biased region" description="Basic and acidic residues" evidence="6">
    <location>
        <begin position="342"/>
        <end position="359"/>
    </location>
</feature>
<dbReference type="SUPFAM" id="SSF57850">
    <property type="entry name" value="RING/U-box"/>
    <property type="match status" value="1"/>
</dbReference>
<evidence type="ECO:0000256" key="6">
    <source>
        <dbReference type="SAM" id="MobiDB-lite"/>
    </source>
</evidence>
<evidence type="ECO:0000259" key="8">
    <source>
        <dbReference type="PROSITE" id="PS50145"/>
    </source>
</evidence>
<accession>A0AAU9VSI2</accession>
<name>A0AAU9VSI2_9CNID</name>
<evidence type="ECO:0000256" key="3">
    <source>
        <dbReference type="ARBA" id="ARBA00022833"/>
    </source>
</evidence>
<dbReference type="InterPro" id="IPR017907">
    <property type="entry name" value="Znf_RING_CS"/>
</dbReference>
<dbReference type="SUPFAM" id="SSF49599">
    <property type="entry name" value="TRAF domain-like"/>
    <property type="match status" value="3"/>
</dbReference>
<evidence type="ECO:0000313" key="10">
    <source>
        <dbReference type="Proteomes" id="UP001159428"/>
    </source>
</evidence>
<gene>
    <name evidence="9" type="ORF">PMEA_00011057</name>
</gene>
<dbReference type="PANTHER" id="PTHR10131">
    <property type="entry name" value="TNF RECEPTOR ASSOCIATED FACTOR"/>
    <property type="match status" value="1"/>
</dbReference>
<dbReference type="GO" id="GO:0043122">
    <property type="term" value="P:regulation of canonical NF-kappaB signal transduction"/>
    <property type="evidence" value="ECO:0007669"/>
    <property type="project" value="TreeGrafter"/>
</dbReference>
<dbReference type="EMBL" id="CALNXJ010000002">
    <property type="protein sequence ID" value="CAH3033307.1"/>
    <property type="molecule type" value="Genomic_DNA"/>
</dbReference>
<dbReference type="Pfam" id="PF02176">
    <property type="entry name" value="zf-TRAF"/>
    <property type="match status" value="1"/>
</dbReference>
<feature type="region of interest" description="Disordered" evidence="6">
    <location>
        <begin position="342"/>
        <end position="366"/>
    </location>
</feature>
<sequence length="396" mass="45613">MEEEFFSAEEPELGGHDFVFVDELSVGQICPICLLAMCNPVQTVCGHRFCESCLLGTFREGVGRVCPQDRTSIPEDGGELENIGRSKIVTKLNASCGDDDVRHYFRDVAWERDILSLRVKCKKSARGCDWIEMLRYYEDHVQLCEYEDVFCDDCNEELQRRSLNKHQTAECHNRIVQCEHCAVEFAFRLTESHEDECLRWPLDCPQECGVLGIPREEVESHVMDDCIMTLVPCPYEKAGCNFYDKRNNLNAHVAASCEEHLRKTWSKLLQTTERVNELEQVELHMQADIDSVKKSLEEAKGDVEQLKLSEAERKLENLQLKKDVLELQKKLKELHRVFKRREVSDSDTEKDLTNEETTKSKGQCKSDYCTSLSYRDLSYSKQGRGKRALGKVPSPH</sequence>
<feature type="domain" description="RING-type" evidence="7">
    <location>
        <begin position="30"/>
        <end position="70"/>
    </location>
</feature>
<feature type="zinc finger region" description="TRAF-type" evidence="4">
    <location>
        <begin position="140"/>
        <end position="185"/>
    </location>
</feature>
<dbReference type="GO" id="GO:0005164">
    <property type="term" value="F:tumor necrosis factor receptor binding"/>
    <property type="evidence" value="ECO:0007669"/>
    <property type="project" value="TreeGrafter"/>
</dbReference>
<feature type="domain" description="TRAF-type" evidence="8">
    <location>
        <begin position="192"/>
        <end position="240"/>
    </location>
</feature>
<dbReference type="SMART" id="SM00184">
    <property type="entry name" value="RING"/>
    <property type="match status" value="1"/>
</dbReference>
<evidence type="ECO:0000259" key="7">
    <source>
        <dbReference type="PROSITE" id="PS50089"/>
    </source>
</evidence>
<dbReference type="InterPro" id="IPR049440">
    <property type="entry name" value="TRAF3/5_RING"/>
</dbReference>
<proteinExistence type="predicted"/>
<dbReference type="InterPro" id="IPR013083">
    <property type="entry name" value="Znf_RING/FYVE/PHD"/>
</dbReference>
<comment type="caution">
    <text evidence="9">The sequence shown here is derived from an EMBL/GenBank/DDBJ whole genome shotgun (WGS) entry which is preliminary data.</text>
</comment>
<evidence type="ECO:0000313" key="9">
    <source>
        <dbReference type="EMBL" id="CAH3033307.1"/>
    </source>
</evidence>
<reference evidence="9 10" key="1">
    <citation type="submission" date="2022-05" db="EMBL/GenBank/DDBJ databases">
        <authorList>
            <consortium name="Genoscope - CEA"/>
            <person name="William W."/>
        </authorList>
    </citation>
    <scope>NUCLEOTIDE SEQUENCE [LARGE SCALE GENOMIC DNA]</scope>
</reference>
<dbReference type="InterPro" id="IPR001293">
    <property type="entry name" value="Znf_TRAF"/>
</dbReference>
<dbReference type="PROSITE" id="PS50145">
    <property type="entry name" value="ZF_TRAF"/>
    <property type="match status" value="2"/>
</dbReference>
<dbReference type="AlphaFoldDB" id="A0AAU9VSI2"/>
<feature type="zinc finger region" description="TRAF-type" evidence="4">
    <location>
        <begin position="192"/>
        <end position="240"/>
    </location>
</feature>
<feature type="domain" description="TRAF-type" evidence="8">
    <location>
        <begin position="140"/>
        <end position="185"/>
    </location>
</feature>
<dbReference type="PROSITE" id="PS50089">
    <property type="entry name" value="ZF_RING_2"/>
    <property type="match status" value="1"/>
</dbReference>
<evidence type="ECO:0000256" key="4">
    <source>
        <dbReference type="PROSITE-ProRule" id="PRU00207"/>
    </source>
</evidence>
<evidence type="ECO:0000256" key="5">
    <source>
        <dbReference type="SAM" id="Coils"/>
    </source>
</evidence>
<dbReference type="Gene3D" id="3.30.40.10">
    <property type="entry name" value="Zinc/RING finger domain, C3HC4 (zinc finger)"/>
    <property type="match status" value="3"/>
</dbReference>
<evidence type="ECO:0000256" key="1">
    <source>
        <dbReference type="ARBA" id="ARBA00022723"/>
    </source>
</evidence>
<dbReference type="Proteomes" id="UP001159428">
    <property type="component" value="Unassembled WGS sequence"/>
</dbReference>
<keyword evidence="5" id="KW-0175">Coiled coil</keyword>
<keyword evidence="2 4" id="KW-0863">Zinc-finger</keyword>
<keyword evidence="3 4" id="KW-0862">Zinc</keyword>
<organism evidence="9 10">
    <name type="scientific">Pocillopora meandrina</name>
    <dbReference type="NCBI Taxonomy" id="46732"/>
    <lineage>
        <taxon>Eukaryota</taxon>
        <taxon>Metazoa</taxon>
        <taxon>Cnidaria</taxon>
        <taxon>Anthozoa</taxon>
        <taxon>Hexacorallia</taxon>
        <taxon>Scleractinia</taxon>
        <taxon>Astrocoeniina</taxon>
        <taxon>Pocilloporidae</taxon>
        <taxon>Pocillopora</taxon>
    </lineage>
</organism>
<dbReference type="GO" id="GO:0008270">
    <property type="term" value="F:zinc ion binding"/>
    <property type="evidence" value="ECO:0007669"/>
    <property type="project" value="UniProtKB-KW"/>
</dbReference>
<protein>
    <submittedName>
        <fullName evidence="9">Uncharacterized protein</fullName>
    </submittedName>
</protein>
<dbReference type="FunFam" id="3.30.40.10:FF:000121">
    <property type="entry name" value="TNF receptor-associated factor"/>
    <property type="match status" value="1"/>
</dbReference>
<dbReference type="PANTHER" id="PTHR10131:SF94">
    <property type="entry name" value="TNF RECEPTOR-ASSOCIATED FACTOR 4"/>
    <property type="match status" value="1"/>
</dbReference>
<dbReference type="Pfam" id="PF21363">
    <property type="entry name" value="TRAF3_RING"/>
    <property type="match status" value="1"/>
</dbReference>